<organism evidence="2 3">
    <name type="scientific">Ficus carica</name>
    <name type="common">Common fig</name>
    <dbReference type="NCBI Taxonomy" id="3494"/>
    <lineage>
        <taxon>Eukaryota</taxon>
        <taxon>Viridiplantae</taxon>
        <taxon>Streptophyta</taxon>
        <taxon>Embryophyta</taxon>
        <taxon>Tracheophyta</taxon>
        <taxon>Spermatophyta</taxon>
        <taxon>Magnoliopsida</taxon>
        <taxon>eudicotyledons</taxon>
        <taxon>Gunneridae</taxon>
        <taxon>Pentapetalae</taxon>
        <taxon>rosids</taxon>
        <taxon>fabids</taxon>
        <taxon>Rosales</taxon>
        <taxon>Moraceae</taxon>
        <taxon>Ficeae</taxon>
        <taxon>Ficus</taxon>
    </lineage>
</organism>
<name>A0AA88DQ01_FICCA</name>
<reference evidence="2" key="1">
    <citation type="submission" date="2023-07" db="EMBL/GenBank/DDBJ databases">
        <title>draft genome sequence of fig (Ficus carica).</title>
        <authorList>
            <person name="Takahashi T."/>
            <person name="Nishimura K."/>
        </authorList>
    </citation>
    <scope>NUCLEOTIDE SEQUENCE</scope>
</reference>
<gene>
    <name evidence="2" type="ORF">TIFTF001_028483</name>
</gene>
<protein>
    <submittedName>
        <fullName evidence="2">Uncharacterized protein</fullName>
    </submittedName>
</protein>
<evidence type="ECO:0000313" key="2">
    <source>
        <dbReference type="EMBL" id="GMN59394.1"/>
    </source>
</evidence>
<dbReference type="Proteomes" id="UP001187192">
    <property type="component" value="Unassembled WGS sequence"/>
</dbReference>
<keyword evidence="3" id="KW-1185">Reference proteome</keyword>
<proteinExistence type="predicted"/>
<evidence type="ECO:0000256" key="1">
    <source>
        <dbReference type="SAM" id="MobiDB-lite"/>
    </source>
</evidence>
<accession>A0AA88DQ01</accession>
<evidence type="ECO:0000313" key="3">
    <source>
        <dbReference type="Proteomes" id="UP001187192"/>
    </source>
</evidence>
<feature type="compositionally biased region" description="Gly residues" evidence="1">
    <location>
        <begin position="384"/>
        <end position="394"/>
    </location>
</feature>
<feature type="compositionally biased region" description="Acidic residues" evidence="1">
    <location>
        <begin position="356"/>
        <end position="377"/>
    </location>
</feature>
<feature type="region of interest" description="Disordered" evidence="1">
    <location>
        <begin position="352"/>
        <end position="394"/>
    </location>
</feature>
<dbReference type="AlphaFoldDB" id="A0AA88DQ01"/>
<comment type="caution">
    <text evidence="2">The sequence shown here is derived from an EMBL/GenBank/DDBJ whole genome shotgun (WGS) entry which is preliminary data.</text>
</comment>
<sequence>MSSNYRRREEIDNYLERGKVSGRERGDSEETVSEALHHVFTAVSYALVSSDHGLGGKTSRGTSDFFPSMISKKAMEKSFVEAKINGDNFHCILPQPMSNTEKVTTLIEGILNSSHEWKTKFFFLGGRYQVHPANKPEPIGVWSKFRPLVPSPPRSVLDVDSLCRINMIFALPPEERHRKSLITTENLRERVFLQNPLKVGSKHRCKEPITVEGDQPISRSQGVGEVIEQHLRAPLASPTLPILPGLRILDPNFIILDIPEVITGHFVKLPLCFSLAFQAIYEWFHEKDWKAAESMPLLKRLRQQIHHQLSALEISIMNYIEIATLIQRDTEAEKAVGDQILDKIHQKRRKFNTNFLEEESDDEDDSEDDCKDDDDDDKSAGNVEGVGNGDGEEV</sequence>
<dbReference type="EMBL" id="BTGU01000086">
    <property type="protein sequence ID" value="GMN59394.1"/>
    <property type="molecule type" value="Genomic_DNA"/>
</dbReference>